<dbReference type="STRING" id="452.Lspi_1586"/>
<protein>
    <submittedName>
        <fullName evidence="3">Rtn protein</fullName>
    </submittedName>
</protein>
<dbReference type="PATRIC" id="fig|452.5.peg.1744"/>
<reference evidence="3 4" key="1">
    <citation type="submission" date="2015-11" db="EMBL/GenBank/DDBJ databases">
        <title>Genomic analysis of 38 Legionella species identifies large and diverse effector repertoires.</title>
        <authorList>
            <person name="Burstein D."/>
            <person name="Amaro F."/>
            <person name="Zusman T."/>
            <person name="Lifshitz Z."/>
            <person name="Cohen O."/>
            <person name="Gilbert J.A."/>
            <person name="Pupko T."/>
            <person name="Shuman H.A."/>
            <person name="Segal G."/>
        </authorList>
    </citation>
    <scope>NUCLEOTIDE SEQUENCE [LARGE SCALE GENOMIC DNA]</scope>
    <source>
        <strain evidence="3 4">Mt.St.Helens-9</strain>
    </source>
</reference>
<accession>A0A0W0Z5K3</accession>
<name>A0A0W0Z5K3_LEGSP</name>
<dbReference type="InterPro" id="IPR035919">
    <property type="entry name" value="EAL_sf"/>
</dbReference>
<comment type="caution">
    <text evidence="3">The sequence shown here is derived from an EMBL/GenBank/DDBJ whole genome shotgun (WGS) entry which is preliminary data.</text>
</comment>
<dbReference type="RefSeq" id="WP_058483499.1">
    <property type="nucleotide sequence ID" value="NZ_CAAAII010000001.1"/>
</dbReference>
<dbReference type="SUPFAM" id="SSF141868">
    <property type="entry name" value="EAL domain-like"/>
    <property type="match status" value="1"/>
</dbReference>
<evidence type="ECO:0000256" key="1">
    <source>
        <dbReference type="SAM" id="Phobius"/>
    </source>
</evidence>
<keyword evidence="4" id="KW-1185">Reference proteome</keyword>
<feature type="transmembrane region" description="Helical" evidence="1">
    <location>
        <begin position="12"/>
        <end position="32"/>
    </location>
</feature>
<proteinExistence type="predicted"/>
<dbReference type="InterPro" id="IPR050706">
    <property type="entry name" value="Cyclic-di-GMP_PDE-like"/>
</dbReference>
<keyword evidence="1" id="KW-0812">Transmembrane</keyword>
<dbReference type="Pfam" id="PF00563">
    <property type="entry name" value="EAL"/>
    <property type="match status" value="1"/>
</dbReference>
<dbReference type="GO" id="GO:0071111">
    <property type="term" value="F:cyclic-guanylate-specific phosphodiesterase activity"/>
    <property type="evidence" value="ECO:0007669"/>
    <property type="project" value="InterPro"/>
</dbReference>
<dbReference type="AlphaFoldDB" id="A0A0W0Z5K3"/>
<dbReference type="Gene3D" id="3.20.20.450">
    <property type="entry name" value="EAL domain"/>
    <property type="match status" value="1"/>
</dbReference>
<feature type="domain" description="EAL" evidence="2">
    <location>
        <begin position="267"/>
        <end position="521"/>
    </location>
</feature>
<gene>
    <name evidence="3" type="ORF">Lspi_1586</name>
</gene>
<dbReference type="CDD" id="cd01948">
    <property type="entry name" value="EAL"/>
    <property type="match status" value="1"/>
</dbReference>
<dbReference type="PANTHER" id="PTHR33121">
    <property type="entry name" value="CYCLIC DI-GMP PHOSPHODIESTERASE PDEF"/>
    <property type="match status" value="1"/>
</dbReference>
<evidence type="ECO:0000313" key="4">
    <source>
        <dbReference type="Proteomes" id="UP000054877"/>
    </source>
</evidence>
<keyword evidence="1" id="KW-0472">Membrane</keyword>
<sequence length="521" mass="60334">MTHFSGRTGVHKILPVIWGTLSLFILFLAIFYEWQSYRERQINKITRIAEKQAFQFDEFIENLVQLNFALTFTDRQFRQCQSNLLPQLQELLFNNPTLSAIDVTHHQDKRSCSTSDFQSPIFSNKPAPHIHGPFEPAGKTQSFYLLQNRIGTYLHTLYILKQVIDEALSSGIRSGFQRIALYDVTHRKIIWATGEKSNETPDGKDMSNQTNLIQVPLQTLDDLQLLFTPNPPKYHIDFFYQEIIIILTLIFLSVIVYLALRRFLNKRLSLSYAITNSLKQNHFAPIYQPIMDMVNNRVCGVEVLVRWQIASDKIVMPDFFIEEAEATGLIIPITTQLIEKAFSQCRTLLTDNPQFHLAVNVSANHFRDINFINEFYRLCDKYHILPQQIVLELTERQLFDKDDLTSISFMNELRDKGFSLAIDDFGTGHASINYLRHLPFNYLKIDKIFIQAIGTGAITETLNQAIINMANSLNIAIIAEGVETLEQYNYLKQQNVDYIQGWYFAKAMNIEQLTEFMQEQA</sequence>
<dbReference type="SMART" id="SM00052">
    <property type="entry name" value="EAL"/>
    <property type="match status" value="1"/>
</dbReference>
<organism evidence="3 4">
    <name type="scientific">Legionella spiritensis</name>
    <dbReference type="NCBI Taxonomy" id="452"/>
    <lineage>
        <taxon>Bacteria</taxon>
        <taxon>Pseudomonadati</taxon>
        <taxon>Pseudomonadota</taxon>
        <taxon>Gammaproteobacteria</taxon>
        <taxon>Legionellales</taxon>
        <taxon>Legionellaceae</taxon>
        <taxon>Legionella</taxon>
    </lineage>
</organism>
<dbReference type="PANTHER" id="PTHR33121:SF79">
    <property type="entry name" value="CYCLIC DI-GMP PHOSPHODIESTERASE PDED-RELATED"/>
    <property type="match status" value="1"/>
</dbReference>
<feature type="transmembrane region" description="Helical" evidence="1">
    <location>
        <begin position="238"/>
        <end position="260"/>
    </location>
</feature>
<keyword evidence="1" id="KW-1133">Transmembrane helix</keyword>
<dbReference type="Proteomes" id="UP000054877">
    <property type="component" value="Unassembled WGS sequence"/>
</dbReference>
<evidence type="ECO:0000259" key="2">
    <source>
        <dbReference type="PROSITE" id="PS50883"/>
    </source>
</evidence>
<dbReference type="InterPro" id="IPR001633">
    <property type="entry name" value="EAL_dom"/>
</dbReference>
<evidence type="ECO:0000313" key="3">
    <source>
        <dbReference type="EMBL" id="KTD64067.1"/>
    </source>
</evidence>
<dbReference type="PROSITE" id="PS50883">
    <property type="entry name" value="EAL"/>
    <property type="match status" value="1"/>
</dbReference>
<dbReference type="EMBL" id="LNYX01000014">
    <property type="protein sequence ID" value="KTD64067.1"/>
    <property type="molecule type" value="Genomic_DNA"/>
</dbReference>
<dbReference type="OrthoDB" id="675397at2"/>